<feature type="transmembrane region" description="Helical" evidence="5">
    <location>
        <begin position="42"/>
        <end position="59"/>
    </location>
</feature>
<dbReference type="GO" id="GO:0097272">
    <property type="term" value="P:ammonium homeostasis"/>
    <property type="evidence" value="ECO:0007669"/>
    <property type="project" value="TreeGrafter"/>
</dbReference>
<feature type="transmembrane region" description="Helical" evidence="5">
    <location>
        <begin position="96"/>
        <end position="115"/>
    </location>
</feature>
<dbReference type="InterPro" id="IPR029020">
    <property type="entry name" value="Ammonium/urea_transptr"/>
</dbReference>
<evidence type="ECO:0000313" key="9">
    <source>
        <dbReference type="Proteomes" id="UP000194360"/>
    </source>
</evidence>
<keyword evidence="9" id="KW-1185">Reference proteome</keyword>
<evidence type="ECO:0000256" key="4">
    <source>
        <dbReference type="ARBA" id="ARBA00023136"/>
    </source>
</evidence>
<keyword evidence="3 5" id="KW-1133">Transmembrane helix</keyword>
<feature type="transmembrane region" description="Helical" evidence="5">
    <location>
        <begin position="191"/>
        <end position="211"/>
    </location>
</feature>
<feature type="transmembrane region" description="Helical" evidence="5">
    <location>
        <begin position="66"/>
        <end position="84"/>
    </location>
</feature>
<comment type="subcellular location">
    <subcellularLocation>
        <location evidence="1">Membrane</location>
        <topology evidence="1">Multi-pass membrane protein</topology>
    </subcellularLocation>
</comment>
<evidence type="ECO:0000313" key="8">
    <source>
        <dbReference type="EMBL" id="OSY37719.1"/>
    </source>
</evidence>
<dbReference type="STRING" id="2074.BG845_04540"/>
<dbReference type="InterPro" id="IPR024041">
    <property type="entry name" value="NH4_transpt_AmtB-like_dom"/>
</dbReference>
<keyword evidence="4 5" id="KW-0472">Membrane</keyword>
<feature type="signal peptide" evidence="6">
    <location>
        <begin position="1"/>
        <end position="26"/>
    </location>
</feature>
<proteinExistence type="predicted"/>
<dbReference type="PANTHER" id="PTHR11730:SF60">
    <property type="entry name" value="RH50, ISOFORM D"/>
    <property type="match status" value="1"/>
</dbReference>
<feature type="transmembrane region" description="Helical" evidence="5">
    <location>
        <begin position="307"/>
        <end position="326"/>
    </location>
</feature>
<gene>
    <name evidence="8" type="ORF">BG845_04540</name>
</gene>
<sequence>MTMRRVLVVVAIAVLASVLGGGVASAAEDGSLEATLFQFHRGQDIFLMLMLVAFLMLFIRRYEWGVCLATLLVLSVSWPLYLIGHTLLGNPLDIEAVILGVFASITLVIAIGVFLGHISTSLFLVAAVLFVPGYMLNEWFMFSYLDGVLDAGGSILVHMFAAYWGWGVILALRNSAILREPMRTTTHSVSFVWLASLLLFVLWPSFVTALLPPDQIIPAMINCYLALMASALCAYLLMYVLRRRIDPLAYTYALLAGGVAIGATVDLATPWQAWLIGAAGGIVSTLSFLYLNDWLTRRTGQLDTMGVHNLHGVPGLLGALAAFLVADAPAGQWAAIAGAIVIGMVTGAVTGLVLRLFPRPGLMLDDAEALTVEESRETEARS</sequence>
<feature type="chain" id="PRO_5012688948" evidence="6">
    <location>
        <begin position="27"/>
        <end position="382"/>
    </location>
</feature>
<feature type="domain" description="Ammonium transporter AmtB-like" evidence="7">
    <location>
        <begin position="50"/>
        <end position="326"/>
    </location>
</feature>
<feature type="transmembrane region" description="Helical" evidence="5">
    <location>
        <begin position="271"/>
        <end position="295"/>
    </location>
</feature>
<dbReference type="AlphaFoldDB" id="A0A1Y2MRW7"/>
<reference evidence="8 9" key="1">
    <citation type="submission" date="2016-09" db="EMBL/GenBank/DDBJ databases">
        <title>Pseudonocardia autotrophica DSM535, a candidate organism with high potential of specific P450 cytochromes.</title>
        <authorList>
            <person name="Grumaz C."/>
            <person name="Vainshtein Y."/>
            <person name="Kirstahler P."/>
            <person name="Sohn K."/>
        </authorList>
    </citation>
    <scope>NUCLEOTIDE SEQUENCE [LARGE SCALE GENOMIC DNA]</scope>
    <source>
        <strain evidence="8 9">DSM 535</strain>
    </source>
</reference>
<evidence type="ECO:0000256" key="3">
    <source>
        <dbReference type="ARBA" id="ARBA00022989"/>
    </source>
</evidence>
<dbReference type="PANTHER" id="PTHR11730">
    <property type="entry name" value="AMMONIUM TRANSPORTER"/>
    <property type="match status" value="1"/>
</dbReference>
<organism evidence="8 9">
    <name type="scientific">Pseudonocardia autotrophica</name>
    <name type="common">Amycolata autotrophica</name>
    <name type="synonym">Nocardia autotrophica</name>
    <dbReference type="NCBI Taxonomy" id="2074"/>
    <lineage>
        <taxon>Bacteria</taxon>
        <taxon>Bacillati</taxon>
        <taxon>Actinomycetota</taxon>
        <taxon>Actinomycetes</taxon>
        <taxon>Pseudonocardiales</taxon>
        <taxon>Pseudonocardiaceae</taxon>
        <taxon>Pseudonocardia</taxon>
    </lineage>
</organism>
<feature type="transmembrane region" description="Helical" evidence="5">
    <location>
        <begin position="332"/>
        <end position="354"/>
    </location>
</feature>
<dbReference type="EMBL" id="MIGB01000028">
    <property type="protein sequence ID" value="OSY37719.1"/>
    <property type="molecule type" value="Genomic_DNA"/>
</dbReference>
<dbReference type="Gene3D" id="1.10.3430.10">
    <property type="entry name" value="Ammonium transporter AmtB like domains"/>
    <property type="match status" value="1"/>
</dbReference>
<protein>
    <submittedName>
        <fullName evidence="8">Ammonium Transporter Family protein</fullName>
    </submittedName>
</protein>
<comment type="caution">
    <text evidence="8">The sequence shown here is derived from an EMBL/GenBank/DDBJ whole genome shotgun (WGS) entry which is preliminary data.</text>
</comment>
<name>A0A1Y2MRW7_PSEAH</name>
<dbReference type="Pfam" id="PF00909">
    <property type="entry name" value="Ammonium_transp"/>
    <property type="match status" value="1"/>
</dbReference>
<evidence type="ECO:0000256" key="2">
    <source>
        <dbReference type="ARBA" id="ARBA00022692"/>
    </source>
</evidence>
<keyword evidence="6" id="KW-0732">Signal</keyword>
<dbReference type="SUPFAM" id="SSF111352">
    <property type="entry name" value="Ammonium transporter"/>
    <property type="match status" value="1"/>
</dbReference>
<evidence type="ECO:0000256" key="1">
    <source>
        <dbReference type="ARBA" id="ARBA00004141"/>
    </source>
</evidence>
<dbReference type="InterPro" id="IPR002229">
    <property type="entry name" value="RhesusRHD"/>
</dbReference>
<feature type="transmembrane region" description="Helical" evidence="5">
    <location>
        <begin position="122"/>
        <end position="145"/>
    </location>
</feature>
<feature type="transmembrane region" description="Helical" evidence="5">
    <location>
        <begin position="151"/>
        <end position="171"/>
    </location>
</feature>
<evidence type="ECO:0000259" key="7">
    <source>
        <dbReference type="Pfam" id="PF00909"/>
    </source>
</evidence>
<feature type="transmembrane region" description="Helical" evidence="5">
    <location>
        <begin position="248"/>
        <end position="265"/>
    </location>
</feature>
<dbReference type="GO" id="GO:0008519">
    <property type="term" value="F:ammonium channel activity"/>
    <property type="evidence" value="ECO:0007669"/>
    <property type="project" value="InterPro"/>
</dbReference>
<evidence type="ECO:0000256" key="5">
    <source>
        <dbReference type="SAM" id="Phobius"/>
    </source>
</evidence>
<evidence type="ECO:0000256" key="6">
    <source>
        <dbReference type="SAM" id="SignalP"/>
    </source>
</evidence>
<keyword evidence="2 5" id="KW-0812">Transmembrane</keyword>
<feature type="transmembrane region" description="Helical" evidence="5">
    <location>
        <begin position="217"/>
        <end position="241"/>
    </location>
</feature>
<dbReference type="PRINTS" id="PR00342">
    <property type="entry name" value="RHESUSRHD"/>
</dbReference>
<accession>A0A1Y2MRW7</accession>
<dbReference type="Proteomes" id="UP000194360">
    <property type="component" value="Unassembled WGS sequence"/>
</dbReference>
<dbReference type="GO" id="GO:0005886">
    <property type="term" value="C:plasma membrane"/>
    <property type="evidence" value="ECO:0007669"/>
    <property type="project" value="InterPro"/>
</dbReference>